<sequence>MTEESDLAHVQRVRLEALRHARRGRSGAATGRHTGPRGANPRALRYYVPRTAHAPADRARADAEDLEAQVAEFPEERAEILREAAHAWREAGEPARAERILRELVAEEGEDGCWARIDLIDTLLAQNARRRPGPSSTRWPAIPTSTRATARSRPSCRRHGVRWPTH</sequence>
<comment type="caution">
    <text evidence="2">The sequence shown here is derived from an EMBL/GenBank/DDBJ whole genome shotgun (WGS) entry which is preliminary data.</text>
</comment>
<feature type="region of interest" description="Disordered" evidence="1">
    <location>
        <begin position="17"/>
        <end position="43"/>
    </location>
</feature>
<feature type="region of interest" description="Disordered" evidence="1">
    <location>
        <begin position="128"/>
        <end position="166"/>
    </location>
</feature>
<dbReference type="EMBL" id="JBHSQK010000095">
    <property type="protein sequence ID" value="MFC5952134.1"/>
    <property type="molecule type" value="Genomic_DNA"/>
</dbReference>
<dbReference type="Proteomes" id="UP001596119">
    <property type="component" value="Unassembled WGS sequence"/>
</dbReference>
<evidence type="ECO:0000313" key="2">
    <source>
        <dbReference type="EMBL" id="MFC5952134.1"/>
    </source>
</evidence>
<proteinExistence type="predicted"/>
<evidence type="ECO:0008006" key="4">
    <source>
        <dbReference type="Google" id="ProtNLM"/>
    </source>
</evidence>
<dbReference type="RefSeq" id="WP_379570745.1">
    <property type="nucleotide sequence ID" value="NZ_JBHSQK010000095.1"/>
</dbReference>
<evidence type="ECO:0000313" key="3">
    <source>
        <dbReference type="Proteomes" id="UP001596119"/>
    </source>
</evidence>
<feature type="compositionally biased region" description="Polar residues" evidence="1">
    <location>
        <begin position="134"/>
        <end position="149"/>
    </location>
</feature>
<feature type="compositionally biased region" description="Basic residues" evidence="1">
    <location>
        <begin position="154"/>
        <end position="166"/>
    </location>
</feature>
<organism evidence="2 3">
    <name type="scientific">Pseudonocardia lutea</name>
    <dbReference type="NCBI Taxonomy" id="2172015"/>
    <lineage>
        <taxon>Bacteria</taxon>
        <taxon>Bacillati</taxon>
        <taxon>Actinomycetota</taxon>
        <taxon>Actinomycetes</taxon>
        <taxon>Pseudonocardiales</taxon>
        <taxon>Pseudonocardiaceae</taxon>
        <taxon>Pseudonocardia</taxon>
    </lineage>
</organism>
<name>A0ABW1IH98_9PSEU</name>
<keyword evidence="3" id="KW-1185">Reference proteome</keyword>
<gene>
    <name evidence="2" type="ORF">ACFQH9_28100</name>
</gene>
<protein>
    <recommendedName>
        <fullName evidence="4">Tetratricopeptide repeat protein</fullName>
    </recommendedName>
</protein>
<accession>A0ABW1IH98</accession>
<reference evidence="3" key="1">
    <citation type="journal article" date="2019" name="Int. J. Syst. Evol. Microbiol.">
        <title>The Global Catalogue of Microorganisms (GCM) 10K type strain sequencing project: providing services to taxonomists for standard genome sequencing and annotation.</title>
        <authorList>
            <consortium name="The Broad Institute Genomics Platform"/>
            <consortium name="The Broad Institute Genome Sequencing Center for Infectious Disease"/>
            <person name="Wu L."/>
            <person name="Ma J."/>
        </authorList>
    </citation>
    <scope>NUCLEOTIDE SEQUENCE [LARGE SCALE GENOMIC DNA]</scope>
    <source>
        <strain evidence="3">CGMCC 4.7397</strain>
    </source>
</reference>
<evidence type="ECO:0000256" key="1">
    <source>
        <dbReference type="SAM" id="MobiDB-lite"/>
    </source>
</evidence>